<gene>
    <name evidence="2" type="ORF">AC058_10060</name>
</gene>
<feature type="transmembrane region" description="Helical" evidence="1">
    <location>
        <begin position="352"/>
        <end position="379"/>
    </location>
</feature>
<feature type="transmembrane region" description="Helical" evidence="1">
    <location>
        <begin position="412"/>
        <end position="441"/>
    </location>
</feature>
<accession>A0A1V2UVZ3</accession>
<feature type="transmembrane region" description="Helical" evidence="1">
    <location>
        <begin position="193"/>
        <end position="215"/>
    </location>
</feature>
<dbReference type="AlphaFoldDB" id="A0A1V2UVZ3"/>
<keyword evidence="1" id="KW-1133">Transmembrane helix</keyword>
<name>A0A1V2UVZ3_9GAMM</name>
<dbReference type="Proteomes" id="UP000189376">
    <property type="component" value="Unassembled WGS sequence"/>
</dbReference>
<keyword evidence="1" id="KW-0472">Membrane</keyword>
<comment type="caution">
    <text evidence="2">The sequence shown here is derived from an EMBL/GenBank/DDBJ whole genome shotgun (WGS) entry which is preliminary data.</text>
</comment>
<dbReference type="PANTHER" id="PTHR34219">
    <property type="entry name" value="IRON-REGULATED INNER MEMBRANE PROTEIN-RELATED"/>
    <property type="match status" value="1"/>
</dbReference>
<proteinExistence type="predicted"/>
<feature type="transmembrane region" description="Helical" evidence="1">
    <location>
        <begin position="153"/>
        <end position="173"/>
    </location>
</feature>
<keyword evidence="1" id="KW-0812">Transmembrane</keyword>
<dbReference type="Pfam" id="PF03929">
    <property type="entry name" value="PepSY_TM"/>
    <property type="match status" value="1"/>
</dbReference>
<evidence type="ECO:0000256" key="1">
    <source>
        <dbReference type="SAM" id="Phobius"/>
    </source>
</evidence>
<feature type="transmembrane region" description="Helical" evidence="1">
    <location>
        <begin position="15"/>
        <end position="39"/>
    </location>
</feature>
<organism evidence="2 3">
    <name type="scientific">Acinetobacter genomosp. 33YU</name>
    <dbReference type="NCBI Taxonomy" id="1675530"/>
    <lineage>
        <taxon>Bacteria</taxon>
        <taxon>Pseudomonadati</taxon>
        <taxon>Pseudomonadota</taxon>
        <taxon>Gammaproteobacteria</taxon>
        <taxon>Moraxellales</taxon>
        <taxon>Moraxellaceae</taxon>
        <taxon>Acinetobacter</taxon>
    </lineage>
</organism>
<dbReference type="EMBL" id="LFZS01000007">
    <property type="protein sequence ID" value="ONN54114.1"/>
    <property type="molecule type" value="Genomic_DNA"/>
</dbReference>
<evidence type="ECO:0000313" key="2">
    <source>
        <dbReference type="EMBL" id="ONN54114.1"/>
    </source>
</evidence>
<dbReference type="InterPro" id="IPR005625">
    <property type="entry name" value="PepSY-ass_TM"/>
</dbReference>
<keyword evidence="3" id="KW-1185">Reference proteome</keyword>
<dbReference type="PANTHER" id="PTHR34219:SF1">
    <property type="entry name" value="PEPSY DOMAIN-CONTAINING PROTEIN"/>
    <property type="match status" value="1"/>
</dbReference>
<dbReference type="RefSeq" id="WP_004701115.1">
    <property type="nucleotide sequence ID" value="NZ_LFZS01000007.1"/>
</dbReference>
<protein>
    <submittedName>
        <fullName evidence="2">Membrane protein</fullName>
    </submittedName>
</protein>
<reference evidence="2 3" key="1">
    <citation type="submission" date="2015-07" db="EMBL/GenBank/DDBJ databases">
        <title>Acinetobacter yuneri, a novel member of Acinetobacter calcoaceticus-Acinetobacter baumannii complex isolated from clinical specimen.</title>
        <authorList>
            <person name="Yu Y."/>
        </authorList>
    </citation>
    <scope>NUCLEOTIDE SEQUENCE [LARGE SCALE GENOMIC DNA]</scope>
    <source>
        <strain evidence="2 3">A362</strain>
    </source>
</reference>
<evidence type="ECO:0000313" key="3">
    <source>
        <dbReference type="Proteomes" id="UP000189376"/>
    </source>
</evidence>
<sequence length="450" mass="51360">MPHTPSFWRSLFRLVHIYAGIFIAPFIFIAAFTGLLYAITPQIEQSIYKDTLYVQPLNKDPYSLSQQVETAKKVMPESAQITEVRPAPSSTQTTRVIFSDKAHHLNNEAVFVDPYTLSIKGQLAVYGTSGVLPFRTFLDQLHSNLLLGKWGRFYSELAASWLGILTLTGLYSWWKRRQNFKIRQTSKNRLLKWHSSIGLTLLPLLLFISITGLTWSQWAGDNIRIARQWLNWQTPTLATTLNNAPLPQMSRDEHKEHHGMVMETSDLEIIPTEFDSALAIARANGIHSAQIQIKPPVDANQAWTVTELKRKWPTQADSVAIDVHQHKVIDKLAFKDYSLFAKLTRWGVDAHIGVLFGWINQLILALYALGLCIMIIYAYKAWFKTSNLKLTTSHFVRQTLLVWKRATNQQKILTILTFTILGISLPIFGFSLLITLFILLIRKQSSLQTK</sequence>